<sequence>MVGRNGGYLLDVGRVRRDGRGQTDVRGMIWRKPFRRRLAYAENVAEDRRRRIDERQE</sequence>
<dbReference type="AlphaFoldDB" id="A0A2T5K656"/>
<accession>A0A2T5K656</accession>
<gene>
    <name evidence="1" type="ORF">C8J28_11017</name>
</gene>
<dbReference type="Proteomes" id="UP000244060">
    <property type="component" value="Unassembled WGS sequence"/>
</dbReference>
<protein>
    <submittedName>
        <fullName evidence="1">Uncharacterized protein</fullName>
    </submittedName>
</protein>
<name>A0A2T5K656_9RHOB</name>
<evidence type="ECO:0000313" key="2">
    <source>
        <dbReference type="Proteomes" id="UP000244060"/>
    </source>
</evidence>
<evidence type="ECO:0000313" key="1">
    <source>
        <dbReference type="EMBL" id="PTR17894.1"/>
    </source>
</evidence>
<comment type="caution">
    <text evidence="1">The sequence shown here is derived from an EMBL/GenBank/DDBJ whole genome shotgun (WGS) entry which is preliminary data.</text>
</comment>
<organism evidence="1 2">
    <name type="scientific">Cereibacter azotoformans</name>
    <dbReference type="NCBI Taxonomy" id="43057"/>
    <lineage>
        <taxon>Bacteria</taxon>
        <taxon>Pseudomonadati</taxon>
        <taxon>Pseudomonadota</taxon>
        <taxon>Alphaproteobacteria</taxon>
        <taxon>Rhodobacterales</taxon>
        <taxon>Paracoccaceae</taxon>
        <taxon>Cereibacter</taxon>
    </lineage>
</organism>
<reference evidence="1 2" key="1">
    <citation type="submission" date="2018-04" db="EMBL/GenBank/DDBJ databases">
        <title>Genomic Encyclopedia of Type Strains, Phase III (KMG-III): the genomes of soil and plant-associated and newly described type strains.</title>
        <authorList>
            <person name="Whitman W."/>
        </authorList>
    </citation>
    <scope>NUCLEOTIDE SEQUENCE [LARGE SCALE GENOMIC DNA]</scope>
    <source>
        <strain evidence="1 2">KA25</strain>
    </source>
</reference>
<proteinExistence type="predicted"/>
<keyword evidence="2" id="KW-1185">Reference proteome</keyword>
<dbReference type="EMBL" id="QAOT01000010">
    <property type="protein sequence ID" value="PTR17894.1"/>
    <property type="molecule type" value="Genomic_DNA"/>
</dbReference>